<dbReference type="Proteomes" id="UP000054858">
    <property type="component" value="Unassembled WGS sequence"/>
</dbReference>
<evidence type="ECO:0000256" key="4">
    <source>
        <dbReference type="RuleBase" id="RU000461"/>
    </source>
</evidence>
<sequence length="492" mass="55141">MFGGLFESSVALNIRYYSNQAYESVVGLLSRIERLSIGYTREFMHDPKLMIQTLTAEARRSEFGYSVVSLGYLGGNYAVVTPKSQSQFVELLNRFDTEKSGRKGHASFKFFSGNDFFIISDTGHDAITLRKNLSRFLVPSRLVNPIITEIESNMDAATDIQIRHAVCGIVRAVMVGNILGVKQLPTNTYDLMEAYRNDVKRWGAFPFPELLNLMPSLRKKRDVYRAFSRGILEQEFEKLVEVLHTDDHPENANLIAAAVVSLFRDEHPSLSVEELSSAIKSLSVDEIRRYFENPVVQSLPMILKAADNLTDAIVLCLEQIVLDPSKFQMLRDEIDGSGLVIGDGMDIGLLKSLPILNAFYKEAVRFDAPVAVPRYAQSGYSSDAMTIPPNTMIIFDLHALAKGEQYWTNPEEFDPKRFLPSGSEASRTTGQFPFVPFSVGLRNCPAFAVTEVLFKAAIAKFVSGYELRFVEKRDNDSIVHVTPREESLTLAV</sequence>
<reference evidence="5 6" key="1">
    <citation type="submission" date="2015-11" db="EMBL/GenBank/DDBJ databases">
        <title>Genomic analysis of 38 Legionella species identifies large and diverse effector repertoires.</title>
        <authorList>
            <person name="Burstein D."/>
            <person name="Amaro F."/>
            <person name="Zusman T."/>
            <person name="Lifshitz Z."/>
            <person name="Cohen O."/>
            <person name="Gilbert J.A."/>
            <person name="Pupko T."/>
            <person name="Shuman H.A."/>
            <person name="Segal G."/>
        </authorList>
    </citation>
    <scope>NUCLEOTIDE SEQUENCE [LARGE SCALE GENOMIC DNA]</scope>
    <source>
        <strain evidence="5 6">Oak Ridge-10</strain>
    </source>
</reference>
<dbReference type="InterPro" id="IPR017972">
    <property type="entry name" value="Cyt_P450_CS"/>
</dbReference>
<dbReference type="PROSITE" id="PS00086">
    <property type="entry name" value="CYTOCHROME_P450"/>
    <property type="match status" value="1"/>
</dbReference>
<comment type="caution">
    <text evidence="5">The sequence shown here is derived from an EMBL/GenBank/DDBJ whole genome shotgun (WGS) entry which is preliminary data.</text>
</comment>
<dbReference type="Gene3D" id="1.10.630.10">
    <property type="entry name" value="Cytochrome P450"/>
    <property type="match status" value="1"/>
</dbReference>
<dbReference type="PRINTS" id="PR00465">
    <property type="entry name" value="EP450IV"/>
</dbReference>
<dbReference type="GO" id="GO:0020037">
    <property type="term" value="F:heme binding"/>
    <property type="evidence" value="ECO:0007669"/>
    <property type="project" value="InterPro"/>
</dbReference>
<dbReference type="InterPro" id="IPR001128">
    <property type="entry name" value="Cyt_P450"/>
</dbReference>
<gene>
    <name evidence="5" type="ORF">Loak_2381</name>
</gene>
<accession>A0A0W0WY32</accession>
<dbReference type="EMBL" id="LNYP01000031">
    <property type="protein sequence ID" value="KTD37245.1"/>
    <property type="molecule type" value="Genomic_DNA"/>
</dbReference>
<keyword evidence="3 4" id="KW-0349">Heme</keyword>
<keyword evidence="4" id="KW-0503">Monooxygenase</keyword>
<feature type="binding site" description="axial binding residue" evidence="3">
    <location>
        <position position="444"/>
    </location>
    <ligand>
        <name>heme</name>
        <dbReference type="ChEBI" id="CHEBI:30413"/>
    </ligand>
    <ligandPart>
        <name>Fe</name>
        <dbReference type="ChEBI" id="CHEBI:18248"/>
    </ligandPart>
</feature>
<dbReference type="InterPro" id="IPR036396">
    <property type="entry name" value="Cyt_P450_sf"/>
</dbReference>
<protein>
    <submittedName>
        <fullName evidence="5">Cytochrome P450</fullName>
    </submittedName>
</protein>
<evidence type="ECO:0000256" key="2">
    <source>
        <dbReference type="ARBA" id="ARBA00023004"/>
    </source>
</evidence>
<dbReference type="PANTHER" id="PTHR24281">
    <property type="entry name" value="STEROID 21-HYDROXYLASE-RELATED"/>
    <property type="match status" value="1"/>
</dbReference>
<evidence type="ECO:0000256" key="3">
    <source>
        <dbReference type="PIRSR" id="PIRSR602403-1"/>
    </source>
</evidence>
<comment type="similarity">
    <text evidence="4">Belongs to the cytochrome P450 family.</text>
</comment>
<keyword evidence="4" id="KW-0560">Oxidoreductase</keyword>
<dbReference type="GO" id="GO:0005506">
    <property type="term" value="F:iron ion binding"/>
    <property type="evidence" value="ECO:0007669"/>
    <property type="project" value="InterPro"/>
</dbReference>
<proteinExistence type="inferred from homology"/>
<dbReference type="GO" id="GO:0004497">
    <property type="term" value="F:monooxygenase activity"/>
    <property type="evidence" value="ECO:0007669"/>
    <property type="project" value="UniProtKB-KW"/>
</dbReference>
<dbReference type="RefSeq" id="WP_035893245.1">
    <property type="nucleotide sequence ID" value="NZ_LCUA01000019.1"/>
</dbReference>
<name>A0A0W0WY32_9GAMM</name>
<dbReference type="GO" id="GO:0016705">
    <property type="term" value="F:oxidoreductase activity, acting on paired donors, with incorporation or reduction of molecular oxygen"/>
    <property type="evidence" value="ECO:0007669"/>
    <property type="project" value="InterPro"/>
</dbReference>
<keyword evidence="1 3" id="KW-0479">Metal-binding</keyword>
<dbReference type="SUPFAM" id="SSF48264">
    <property type="entry name" value="Cytochrome P450"/>
    <property type="match status" value="1"/>
</dbReference>
<comment type="cofactor">
    <cofactor evidence="3">
        <name>heme</name>
        <dbReference type="ChEBI" id="CHEBI:30413"/>
    </cofactor>
</comment>
<dbReference type="PATRIC" id="fig|29423.5.peg.2500"/>
<evidence type="ECO:0000313" key="6">
    <source>
        <dbReference type="Proteomes" id="UP000054858"/>
    </source>
</evidence>
<dbReference type="InterPro" id="IPR002403">
    <property type="entry name" value="Cyt_P450_E_grp-IV"/>
</dbReference>
<keyword evidence="2 3" id="KW-0408">Iron</keyword>
<evidence type="ECO:0000313" key="5">
    <source>
        <dbReference type="EMBL" id="KTD37245.1"/>
    </source>
</evidence>
<dbReference type="AlphaFoldDB" id="A0A0W0WY32"/>
<dbReference type="Pfam" id="PF00067">
    <property type="entry name" value="p450"/>
    <property type="match status" value="1"/>
</dbReference>
<organism evidence="5 6">
    <name type="scientific">Legionella oakridgensis</name>
    <dbReference type="NCBI Taxonomy" id="29423"/>
    <lineage>
        <taxon>Bacteria</taxon>
        <taxon>Pseudomonadati</taxon>
        <taxon>Pseudomonadota</taxon>
        <taxon>Gammaproteobacteria</taxon>
        <taxon>Legionellales</taxon>
        <taxon>Legionellaceae</taxon>
        <taxon>Legionella</taxon>
    </lineage>
</organism>
<evidence type="ECO:0000256" key="1">
    <source>
        <dbReference type="ARBA" id="ARBA00022723"/>
    </source>
</evidence>
<dbReference type="CDD" id="cd00302">
    <property type="entry name" value="cytochrome_P450"/>
    <property type="match status" value="1"/>
</dbReference>